<feature type="disulfide bond" description="Redox-active" evidence="14">
    <location>
        <begin position="41"/>
        <end position="44"/>
    </location>
</feature>
<evidence type="ECO:0000256" key="9">
    <source>
        <dbReference type="ARBA" id="ARBA00023002"/>
    </source>
</evidence>
<dbReference type="NCBIfam" id="NF002485">
    <property type="entry name" value="PRK01749.1"/>
    <property type="match status" value="1"/>
</dbReference>
<dbReference type="AlphaFoldDB" id="A0A380TRM7"/>
<feature type="transmembrane region" description="Helical" evidence="15">
    <location>
        <begin position="143"/>
        <end position="163"/>
    </location>
</feature>
<evidence type="ECO:0000313" key="17">
    <source>
        <dbReference type="Proteomes" id="UP000254649"/>
    </source>
</evidence>
<evidence type="ECO:0000313" key="16">
    <source>
        <dbReference type="EMBL" id="SUT89999.1"/>
    </source>
</evidence>
<keyword evidence="6 14" id="KW-0812">Transmembrane</keyword>
<comment type="similarity">
    <text evidence="2 14">Belongs to the DsbB family.</text>
</comment>
<evidence type="ECO:0000256" key="8">
    <source>
        <dbReference type="ARBA" id="ARBA00022989"/>
    </source>
</evidence>
<keyword evidence="8 14" id="KW-1133">Transmembrane helix</keyword>
<proteinExistence type="inferred from homology"/>
<feature type="topological domain" description="Cytoplasmic" evidence="14">
    <location>
        <begin position="165"/>
        <end position="177"/>
    </location>
</feature>
<dbReference type="InterPro" id="IPR022920">
    <property type="entry name" value="Disulphide_bond_form_DsbB"/>
</dbReference>
<comment type="function">
    <text evidence="14">Required for disulfide bond formation in some periplasmic proteins. Acts by oxidizing the DsbA protein.</text>
</comment>
<organism evidence="16 17">
    <name type="scientific">[Actinobacillus] rossii</name>
    <dbReference type="NCBI Taxonomy" id="123820"/>
    <lineage>
        <taxon>Bacteria</taxon>
        <taxon>Pseudomonadati</taxon>
        <taxon>Pseudomonadota</taxon>
        <taxon>Gammaproteobacteria</taxon>
        <taxon>Pasteurellales</taxon>
        <taxon>Pasteurellaceae</taxon>
    </lineage>
</organism>
<keyword evidence="13 14" id="KW-0676">Redox-active center</keyword>
<feature type="transmembrane region" description="Helical" evidence="15">
    <location>
        <begin position="45"/>
        <end position="65"/>
    </location>
</feature>
<keyword evidence="12 14" id="KW-0143">Chaperone</keyword>
<evidence type="ECO:0000256" key="13">
    <source>
        <dbReference type="ARBA" id="ARBA00023284"/>
    </source>
</evidence>
<evidence type="ECO:0000256" key="3">
    <source>
        <dbReference type="ARBA" id="ARBA00022448"/>
    </source>
</evidence>
<keyword evidence="3 14" id="KW-0813">Transport</keyword>
<dbReference type="InterPro" id="IPR023380">
    <property type="entry name" value="DsbB-like_sf"/>
</dbReference>
<feature type="transmembrane region" description="Helical" evidence="15">
    <location>
        <begin position="72"/>
        <end position="90"/>
    </location>
</feature>
<evidence type="ECO:0000256" key="14">
    <source>
        <dbReference type="HAMAP-Rule" id="MF_00286"/>
    </source>
</evidence>
<feature type="topological domain" description="Periplasmic" evidence="14">
    <location>
        <begin position="91"/>
        <end position="145"/>
    </location>
</feature>
<gene>
    <name evidence="14 16" type="primary">dsbB</name>
    <name evidence="16" type="ORF">NCTC10801_01113</name>
</gene>
<feature type="transmembrane region" description="Helical" evidence="15">
    <location>
        <begin position="12"/>
        <end position="33"/>
    </location>
</feature>
<keyword evidence="5" id="KW-0997">Cell inner membrane</keyword>
<evidence type="ECO:0000256" key="1">
    <source>
        <dbReference type="ARBA" id="ARBA00004429"/>
    </source>
</evidence>
<dbReference type="OrthoDB" id="3711263at2"/>
<evidence type="ECO:0000256" key="5">
    <source>
        <dbReference type="ARBA" id="ARBA00022519"/>
    </source>
</evidence>
<dbReference type="GO" id="GO:0009055">
    <property type="term" value="F:electron transfer activity"/>
    <property type="evidence" value="ECO:0007669"/>
    <property type="project" value="UniProtKB-UniRule"/>
</dbReference>
<keyword evidence="9 14" id="KW-0560">Oxidoreductase</keyword>
<keyword evidence="17" id="KW-1185">Reference proteome</keyword>
<comment type="subcellular location">
    <subcellularLocation>
        <location evidence="1">Cell inner membrane</location>
        <topology evidence="1">Multi-pass membrane protein</topology>
    </subcellularLocation>
    <subcellularLocation>
        <location evidence="14">Cell membrane</location>
        <topology evidence="14">Multi-pass membrane protein</topology>
    </subcellularLocation>
</comment>
<keyword evidence="10 14" id="KW-0472">Membrane</keyword>
<evidence type="ECO:0000256" key="11">
    <source>
        <dbReference type="ARBA" id="ARBA00023157"/>
    </source>
</evidence>
<dbReference type="Pfam" id="PF02600">
    <property type="entry name" value="DsbB"/>
    <property type="match status" value="1"/>
</dbReference>
<protein>
    <recommendedName>
        <fullName evidence="14">Disulfide bond formation protein B</fullName>
    </recommendedName>
    <alternativeName>
        <fullName evidence="14">Disulfide oxidoreductase</fullName>
    </alternativeName>
</protein>
<dbReference type="InterPro" id="IPR003752">
    <property type="entry name" value="DiS_bond_form_DsbB/BdbC"/>
</dbReference>
<evidence type="ECO:0000256" key="2">
    <source>
        <dbReference type="ARBA" id="ARBA00008823"/>
    </source>
</evidence>
<dbReference type="GO" id="GO:0006457">
    <property type="term" value="P:protein folding"/>
    <property type="evidence" value="ECO:0007669"/>
    <property type="project" value="InterPro"/>
</dbReference>
<evidence type="ECO:0000256" key="12">
    <source>
        <dbReference type="ARBA" id="ARBA00023186"/>
    </source>
</evidence>
<sequence length="177" mass="20118">MLQFLKDWSIKRSGWLLLLISAVGLELTALYFQHGMALQPCVMCIYERIAVLGIAFAGFIGCLAPHFLVVRLFALAIGLWGAIKGLLIALEHMDLQMNPAPWKICPIIPNFPQTLPLHEWFPFIFKPTGSCSEISWQWLGLTMVQWLVVAFSIYTLVLVLVLLSQIKKNTHNRDIFH</sequence>
<dbReference type="PANTHER" id="PTHR36570">
    <property type="entry name" value="DISULFIDE BOND FORMATION PROTEIN B"/>
    <property type="match status" value="1"/>
</dbReference>
<dbReference type="SUPFAM" id="SSF158442">
    <property type="entry name" value="DsbB-like"/>
    <property type="match status" value="1"/>
</dbReference>
<evidence type="ECO:0000256" key="10">
    <source>
        <dbReference type="ARBA" id="ARBA00023136"/>
    </source>
</evidence>
<keyword evidence="4 14" id="KW-1003">Cell membrane</keyword>
<feature type="topological domain" description="Cytoplasmic" evidence="14">
    <location>
        <begin position="1"/>
        <end position="14"/>
    </location>
</feature>
<dbReference type="Proteomes" id="UP000254649">
    <property type="component" value="Unassembled WGS sequence"/>
</dbReference>
<name>A0A380TRM7_9PAST</name>
<evidence type="ECO:0000256" key="15">
    <source>
        <dbReference type="SAM" id="Phobius"/>
    </source>
</evidence>
<comment type="caution">
    <text evidence="14">Lacks conserved residue(s) required for the propagation of feature annotation.</text>
</comment>
<reference evidence="16 17" key="1">
    <citation type="submission" date="2018-06" db="EMBL/GenBank/DDBJ databases">
        <authorList>
            <consortium name="Pathogen Informatics"/>
            <person name="Doyle S."/>
        </authorList>
    </citation>
    <scope>NUCLEOTIDE SEQUENCE [LARGE SCALE GENOMIC DNA]</scope>
    <source>
        <strain evidence="16 17">NCTC10801</strain>
    </source>
</reference>
<accession>A0A380TRM7</accession>
<dbReference type="GO" id="GO:0015035">
    <property type="term" value="F:protein-disulfide reductase activity"/>
    <property type="evidence" value="ECO:0007669"/>
    <property type="project" value="UniProtKB-UniRule"/>
</dbReference>
<dbReference type="EMBL" id="UFRQ01000003">
    <property type="protein sequence ID" value="SUT89999.1"/>
    <property type="molecule type" value="Genomic_DNA"/>
</dbReference>
<evidence type="ECO:0000256" key="7">
    <source>
        <dbReference type="ARBA" id="ARBA00022982"/>
    </source>
</evidence>
<keyword evidence="7 14" id="KW-0249">Electron transport</keyword>
<feature type="topological domain" description="Periplasmic" evidence="14">
    <location>
        <begin position="32"/>
        <end position="49"/>
    </location>
</feature>
<dbReference type="HAMAP" id="MF_00286">
    <property type="entry name" value="DsbB"/>
    <property type="match status" value="1"/>
</dbReference>
<evidence type="ECO:0000256" key="4">
    <source>
        <dbReference type="ARBA" id="ARBA00022475"/>
    </source>
</evidence>
<dbReference type="PANTHER" id="PTHR36570:SF2">
    <property type="entry name" value="DISULFIDE BOND FORMATION PROTEIN B"/>
    <property type="match status" value="1"/>
</dbReference>
<dbReference type="InterPro" id="IPR050183">
    <property type="entry name" value="DsbB"/>
</dbReference>
<dbReference type="GO" id="GO:0005886">
    <property type="term" value="C:plasma membrane"/>
    <property type="evidence" value="ECO:0007669"/>
    <property type="project" value="UniProtKB-SubCell"/>
</dbReference>
<keyword evidence="11 14" id="KW-1015">Disulfide bond</keyword>
<evidence type="ECO:0000256" key="6">
    <source>
        <dbReference type="ARBA" id="ARBA00022692"/>
    </source>
</evidence>
<dbReference type="Gene3D" id="1.20.1550.10">
    <property type="entry name" value="DsbB-like"/>
    <property type="match status" value="1"/>
</dbReference>
<feature type="disulfide bond" description="Redox-active" evidence="14">
    <location>
        <begin position="105"/>
        <end position="131"/>
    </location>
</feature>